<feature type="coiled-coil region" evidence="7">
    <location>
        <begin position="335"/>
        <end position="394"/>
    </location>
</feature>
<dbReference type="PANTHER" id="PTHR13815">
    <property type="entry name" value="GOLGIN-84"/>
    <property type="match status" value="1"/>
</dbReference>
<dbReference type="PANTHER" id="PTHR13815:SF7">
    <property type="entry name" value="GOLGIN SUBFAMILY A MEMBER 5"/>
    <property type="match status" value="1"/>
</dbReference>
<dbReference type="GO" id="GO:0000139">
    <property type="term" value="C:Golgi membrane"/>
    <property type="evidence" value="ECO:0007669"/>
    <property type="project" value="UniProtKB-SubCell"/>
</dbReference>
<accession>A0AAV2R2D4</accession>
<evidence type="ECO:0000256" key="1">
    <source>
        <dbReference type="ARBA" id="ARBA00004409"/>
    </source>
</evidence>
<feature type="coiled-coil region" evidence="7">
    <location>
        <begin position="420"/>
        <end position="461"/>
    </location>
</feature>
<comment type="caution">
    <text evidence="10">The sequence shown here is derived from an EMBL/GenBank/DDBJ whole genome shotgun (WGS) entry which is preliminary data.</text>
</comment>
<proteinExistence type="predicted"/>
<comment type="subcellular location">
    <subcellularLocation>
        <location evidence="1">Golgi apparatus membrane</location>
        <topology evidence="1">Single-pass type IV membrane protein</topology>
    </subcellularLocation>
</comment>
<keyword evidence="4" id="KW-0333">Golgi apparatus</keyword>
<feature type="transmembrane region" description="Helical" evidence="9">
    <location>
        <begin position="724"/>
        <end position="745"/>
    </location>
</feature>
<evidence type="ECO:0008006" key="12">
    <source>
        <dbReference type="Google" id="ProtNLM"/>
    </source>
</evidence>
<gene>
    <name evidence="10" type="ORF">MNOR_LOCUS18124</name>
</gene>
<dbReference type="EMBL" id="CAXKWB010012811">
    <property type="protein sequence ID" value="CAL4105584.1"/>
    <property type="molecule type" value="Genomic_DNA"/>
</dbReference>
<evidence type="ECO:0000256" key="4">
    <source>
        <dbReference type="ARBA" id="ARBA00023034"/>
    </source>
</evidence>
<feature type="compositionally biased region" description="Basic and acidic residues" evidence="8">
    <location>
        <begin position="549"/>
        <end position="564"/>
    </location>
</feature>
<reference evidence="10 11" key="1">
    <citation type="submission" date="2024-05" db="EMBL/GenBank/DDBJ databases">
        <authorList>
            <person name="Wallberg A."/>
        </authorList>
    </citation>
    <scope>NUCLEOTIDE SEQUENCE [LARGE SCALE GENOMIC DNA]</scope>
</reference>
<dbReference type="InterPro" id="IPR019177">
    <property type="entry name" value="Golgin_subfamily_A_member_5"/>
</dbReference>
<evidence type="ECO:0000256" key="9">
    <source>
        <dbReference type="SAM" id="Phobius"/>
    </source>
</evidence>
<feature type="region of interest" description="Disordered" evidence="8">
    <location>
        <begin position="533"/>
        <end position="564"/>
    </location>
</feature>
<keyword evidence="3 9" id="KW-1133">Transmembrane helix</keyword>
<organism evidence="10 11">
    <name type="scientific">Meganyctiphanes norvegica</name>
    <name type="common">Northern krill</name>
    <name type="synonym">Thysanopoda norvegica</name>
    <dbReference type="NCBI Taxonomy" id="48144"/>
    <lineage>
        <taxon>Eukaryota</taxon>
        <taxon>Metazoa</taxon>
        <taxon>Ecdysozoa</taxon>
        <taxon>Arthropoda</taxon>
        <taxon>Crustacea</taxon>
        <taxon>Multicrustacea</taxon>
        <taxon>Malacostraca</taxon>
        <taxon>Eumalacostraca</taxon>
        <taxon>Eucarida</taxon>
        <taxon>Euphausiacea</taxon>
        <taxon>Euphausiidae</taxon>
        <taxon>Meganyctiphanes</taxon>
    </lineage>
</organism>
<sequence>MVHVHILMKKHESSKVDKFTKKLLPSLRGHGTALNDPTIKCNTGQLFLVHASLPSNVPQCRYSLYGTLYYLHFKLTKHLVIHKLGSGVKNSAVGPKTKGQKRQNQRAIFRGAKKIHIAPTFFKTFFFCLEPKITSEEKYPHFHHRYLNQDLMTKFMAKIINMVSAAFVYSWSKIKAINRASINGVSSTQCSKTPRKYIATKIYSYVSGYGGGASFPTYKTDCSYNNFSGTSSNVLTSQIEVFVDIVINESLAAKDSQLAVLRIRLQEGDTELETKSKQVKEIEKENQRIGIKHDRIDTELETCKSVLRPEKPPKKTKKESLAAKDSQLAVLRIRLQEGDTELETKSKQVKEIEKENQRLIHGVNESSGLHNHTIHTLEQRLEEVQGALGREKQLHINSQQDLTERISKNEQELQLLTAGLTEASRRFEEEKTKSQQLNSQMTSLKTELTASRNELTEYKAKAGRILQSKEKLITSLKEGRFAEDPQSQETSEFLKEELEQIRQERDLLREELDEASERCKQLRADILEIEDQAGEESRSATSQIQQLENELKQEESRRTELEKECQQSKQEIRCSTEELTKQKVSLSSRIQERDQQIDRLRKQIAHKQSSSSSQAELEQRIHALTESLIHKQTTIETLNTEKHSLVMQMERLQKNYDDSQQMLNRDQPLPYHHQDEVRNRVPSYLVESPFDGGITLRVKRAYTTLDKFSVRLGVFLRRYPIARVFVIVYMMLLHVWVMIVLLTYTPEIHGPEFHKHKPAATLPHE</sequence>
<evidence type="ECO:0000256" key="5">
    <source>
        <dbReference type="ARBA" id="ARBA00023054"/>
    </source>
</evidence>
<name>A0AAV2R2D4_MEGNR</name>
<keyword evidence="6 9" id="KW-0472">Membrane</keyword>
<dbReference type="Pfam" id="PF09787">
    <property type="entry name" value="Golgin_A5"/>
    <property type="match status" value="1"/>
</dbReference>
<dbReference type="GO" id="GO:0007030">
    <property type="term" value="P:Golgi organization"/>
    <property type="evidence" value="ECO:0007669"/>
    <property type="project" value="InterPro"/>
</dbReference>
<evidence type="ECO:0000313" key="10">
    <source>
        <dbReference type="EMBL" id="CAL4105584.1"/>
    </source>
</evidence>
<keyword evidence="5 7" id="KW-0175">Coiled coil</keyword>
<dbReference type="GO" id="GO:0000301">
    <property type="term" value="P:retrograde transport, vesicle recycling within Golgi"/>
    <property type="evidence" value="ECO:0007669"/>
    <property type="project" value="TreeGrafter"/>
</dbReference>
<evidence type="ECO:0000313" key="11">
    <source>
        <dbReference type="Proteomes" id="UP001497623"/>
    </source>
</evidence>
<dbReference type="Proteomes" id="UP001497623">
    <property type="component" value="Unassembled WGS sequence"/>
</dbReference>
<evidence type="ECO:0000256" key="8">
    <source>
        <dbReference type="SAM" id="MobiDB-lite"/>
    </source>
</evidence>
<dbReference type="AlphaFoldDB" id="A0AAV2R2D4"/>
<evidence type="ECO:0000256" key="7">
    <source>
        <dbReference type="SAM" id="Coils"/>
    </source>
</evidence>
<keyword evidence="11" id="KW-1185">Reference proteome</keyword>
<feature type="compositionally biased region" description="Polar residues" evidence="8">
    <location>
        <begin position="539"/>
        <end position="548"/>
    </location>
</feature>
<evidence type="ECO:0000256" key="3">
    <source>
        <dbReference type="ARBA" id="ARBA00022989"/>
    </source>
</evidence>
<keyword evidence="2 9" id="KW-0812">Transmembrane</keyword>
<dbReference type="GO" id="GO:0031985">
    <property type="term" value="C:Golgi cisterna"/>
    <property type="evidence" value="ECO:0007669"/>
    <property type="project" value="TreeGrafter"/>
</dbReference>
<evidence type="ECO:0000256" key="2">
    <source>
        <dbReference type="ARBA" id="ARBA00022692"/>
    </source>
</evidence>
<protein>
    <recommendedName>
        <fullName evidence="12">Golgin-84</fullName>
    </recommendedName>
</protein>
<evidence type="ECO:0000256" key="6">
    <source>
        <dbReference type="ARBA" id="ARBA00023136"/>
    </source>
</evidence>